<dbReference type="RefSeq" id="WP_134436690.1">
    <property type="nucleotide sequence ID" value="NZ_SOML01000007.1"/>
</dbReference>
<protein>
    <submittedName>
        <fullName evidence="1">Uncharacterized protein</fullName>
    </submittedName>
</protein>
<dbReference type="OrthoDB" id="1035767at2"/>
<dbReference type="EMBL" id="SOML01000007">
    <property type="protein sequence ID" value="TFD95671.1"/>
    <property type="molecule type" value="Genomic_DNA"/>
</dbReference>
<sequence length="407" mass="46390">MDIIDSPIDPPIHPPLDRVINISRQPANFSLTGNPVLFEIETNSIDPLDILVEVNGESIELTAYPITKDTFIAVAEIEISDILKAQFNQEGTVVSLDGIISVLDDFVMDYSVTIGNTKLELHAVDGGISDYLASILEEYDMDAFLYRLESTARSFLFTTRTNSPNIVLKESEIYPFVFLHPGKTISFKTANNRVVTTPAMEKSTACLMDIDTLRKTFYDLYKEVPSYIEILVEDSYAFDITFVPNRISEDFYLLRFKNSLGGIEQFEVTGRSYFTPEVSDDYSWKQLNSRRVFETRKERNEITHTITVETGYKNRDELFFLMDILSSDQVYLVRSDGSIQRCLVKVSSDIKVPFPVVTPQSVSLEISPRVNERFYSPSVDFKVSGFLLSTEDNYVVTTEDEYYLEIN</sequence>
<evidence type="ECO:0000313" key="1">
    <source>
        <dbReference type="EMBL" id="TFD95671.1"/>
    </source>
</evidence>
<dbReference type="AlphaFoldDB" id="A0A4Y8L086"/>
<gene>
    <name evidence="1" type="ORF">E2605_12615</name>
</gene>
<reference evidence="1 2" key="1">
    <citation type="submission" date="2019-03" db="EMBL/GenBank/DDBJ databases">
        <title>San Antonio Military Medical Center submission to MRSN (WRAIR), pending publication.</title>
        <authorList>
            <person name="Blyth D.M."/>
            <person name="Mccarthy S.L."/>
            <person name="Schall S.E."/>
            <person name="Stam J.A."/>
            <person name="Ong A.C."/>
            <person name="Mcgann P.T."/>
        </authorList>
    </citation>
    <scope>NUCLEOTIDE SEQUENCE [LARGE SCALE GENOMIC DNA]</scope>
    <source>
        <strain evidence="1 2">MRSN571793</strain>
    </source>
</reference>
<comment type="caution">
    <text evidence="1">The sequence shown here is derived from an EMBL/GenBank/DDBJ whole genome shotgun (WGS) entry which is preliminary data.</text>
</comment>
<proteinExistence type="predicted"/>
<dbReference type="Proteomes" id="UP000297861">
    <property type="component" value="Unassembled WGS sequence"/>
</dbReference>
<accession>A0A4Y8L086</accession>
<evidence type="ECO:0000313" key="2">
    <source>
        <dbReference type="Proteomes" id="UP000297861"/>
    </source>
</evidence>
<name>A0A4Y8L086_9BACT</name>
<organism evidence="1 2">
    <name type="scientific">Dysgonomonas capnocytophagoides</name>
    <dbReference type="NCBI Taxonomy" id="45254"/>
    <lineage>
        <taxon>Bacteria</taxon>
        <taxon>Pseudomonadati</taxon>
        <taxon>Bacteroidota</taxon>
        <taxon>Bacteroidia</taxon>
        <taxon>Bacteroidales</taxon>
        <taxon>Dysgonomonadaceae</taxon>
        <taxon>Dysgonomonas</taxon>
    </lineage>
</organism>
<keyword evidence="2" id="KW-1185">Reference proteome</keyword>